<dbReference type="PANTHER" id="PTHR47338">
    <property type="entry name" value="ZN(II)2CYS6 TRANSCRIPTION FACTOR (EUROFUNG)-RELATED"/>
    <property type="match status" value="1"/>
</dbReference>
<protein>
    <recommendedName>
        <fullName evidence="7">Xylanolytic transcriptional activator regulatory domain-containing protein</fullName>
    </recommendedName>
</protein>
<evidence type="ECO:0000256" key="3">
    <source>
        <dbReference type="ARBA" id="ARBA00023015"/>
    </source>
</evidence>
<feature type="compositionally biased region" description="Polar residues" evidence="6">
    <location>
        <begin position="531"/>
        <end position="549"/>
    </location>
</feature>
<proteinExistence type="predicted"/>
<dbReference type="PANTHER" id="PTHR47338:SF5">
    <property type="entry name" value="ZN(II)2CYS6 TRANSCRIPTION FACTOR (EUROFUNG)"/>
    <property type="match status" value="1"/>
</dbReference>
<evidence type="ECO:0000256" key="6">
    <source>
        <dbReference type="SAM" id="MobiDB-lite"/>
    </source>
</evidence>
<evidence type="ECO:0000313" key="8">
    <source>
        <dbReference type="EMBL" id="KAL1604611.1"/>
    </source>
</evidence>
<dbReference type="InterPro" id="IPR050815">
    <property type="entry name" value="TF_fung"/>
</dbReference>
<evidence type="ECO:0000256" key="1">
    <source>
        <dbReference type="ARBA" id="ARBA00004123"/>
    </source>
</evidence>
<feature type="region of interest" description="Disordered" evidence="6">
    <location>
        <begin position="394"/>
        <end position="552"/>
    </location>
</feature>
<dbReference type="EMBL" id="JAKIXB020000010">
    <property type="protein sequence ID" value="KAL1604611.1"/>
    <property type="molecule type" value="Genomic_DNA"/>
</dbReference>
<name>A0ABR3RJI3_9PLEO</name>
<evidence type="ECO:0000256" key="4">
    <source>
        <dbReference type="ARBA" id="ARBA00023163"/>
    </source>
</evidence>
<dbReference type="Pfam" id="PF04082">
    <property type="entry name" value="Fungal_trans"/>
    <property type="match status" value="1"/>
</dbReference>
<keyword evidence="2" id="KW-0479">Metal-binding</keyword>
<evidence type="ECO:0000259" key="7">
    <source>
        <dbReference type="Pfam" id="PF04082"/>
    </source>
</evidence>
<keyword evidence="3" id="KW-0805">Transcription regulation</keyword>
<accession>A0ABR3RJI3</accession>
<gene>
    <name evidence="8" type="ORF">SLS59_003806</name>
</gene>
<feature type="domain" description="Xylanolytic transcriptional activator regulatory" evidence="7">
    <location>
        <begin position="24"/>
        <end position="76"/>
    </location>
</feature>
<keyword evidence="4" id="KW-0804">Transcription</keyword>
<evidence type="ECO:0000256" key="2">
    <source>
        <dbReference type="ARBA" id="ARBA00022723"/>
    </source>
</evidence>
<reference evidence="8 9" key="1">
    <citation type="submission" date="2024-02" db="EMBL/GenBank/DDBJ databases">
        <title>De novo assembly and annotation of 12 fungi associated with fruit tree decline syndrome in Ontario, Canada.</title>
        <authorList>
            <person name="Sulman M."/>
            <person name="Ellouze W."/>
            <person name="Ilyukhin E."/>
        </authorList>
    </citation>
    <scope>NUCLEOTIDE SEQUENCE [LARGE SCALE GENOMIC DNA]</scope>
    <source>
        <strain evidence="8 9">M97-236</strain>
    </source>
</reference>
<organism evidence="8 9">
    <name type="scientific">Nothophoma quercina</name>
    <dbReference type="NCBI Taxonomy" id="749835"/>
    <lineage>
        <taxon>Eukaryota</taxon>
        <taxon>Fungi</taxon>
        <taxon>Dikarya</taxon>
        <taxon>Ascomycota</taxon>
        <taxon>Pezizomycotina</taxon>
        <taxon>Dothideomycetes</taxon>
        <taxon>Pleosporomycetidae</taxon>
        <taxon>Pleosporales</taxon>
        <taxon>Pleosporineae</taxon>
        <taxon>Didymellaceae</taxon>
        <taxon>Nothophoma</taxon>
    </lineage>
</organism>
<dbReference type="Proteomes" id="UP001521222">
    <property type="component" value="Unassembled WGS sequence"/>
</dbReference>
<sequence length="617" mass="70252">MNDYQYDENVDKVAEKDDAAAKRDRFIRQESRRRTFWSCFILDRYLSVGRRRPKIIQVDDLRGNIQIPCSDKNFISGRAVRTRFFGETDHQYAERRKKVNEEASKLSGGRKTERIEWEDREDDGVLGRYTFALDHFSDVTKWANNGGRRSEPRNIGPWNDKTTYFHLDKRLREIKEDLPDELRLTSLNTENHIYGAPSCTSRTYFLIHAILTLSATYLAPEYIATFPFRLAKPSGPMDEPLVTEPLPLDQPNYWVEKIAECFEYVRDFVSMVQSFKDRGIVVEAPFVGHAIYKAAWAACYCHHVPRMDPTRALDSRLDPNAWDITNQVMDSMKMKFRLCNVWSVELARVKTFYTNKRRAWKVAGGSPDSNASDNGGGLQIYSDLFETKHKEFGSLRHDEEQLAQPNDKPYNKLEHEEESSEDPHSPNMSFKTEGEEHRRSHSTAPSTNSTFTPVNPKTASTPTQVDHGSANANAHNGTFPSYGPHISQEPRQSQASHPYPNQPQYGQPTGYGYPPNAAYPQSAPPYVLQTPYAQTSGPNQGPGSSSYNPQALRALELEGNRSLNNPDLAFFESECFLSGQQALLGPSYPFDQGLPQSQYLQDAQNPYMYPNQWPGPG</sequence>
<keyword evidence="9" id="KW-1185">Reference proteome</keyword>
<comment type="subcellular location">
    <subcellularLocation>
        <location evidence="1">Nucleus</location>
    </subcellularLocation>
</comment>
<dbReference type="CDD" id="cd12148">
    <property type="entry name" value="fungal_TF_MHR"/>
    <property type="match status" value="1"/>
</dbReference>
<evidence type="ECO:0000313" key="9">
    <source>
        <dbReference type="Proteomes" id="UP001521222"/>
    </source>
</evidence>
<dbReference type="InterPro" id="IPR007219">
    <property type="entry name" value="XnlR_reg_dom"/>
</dbReference>
<evidence type="ECO:0000256" key="5">
    <source>
        <dbReference type="ARBA" id="ARBA00023242"/>
    </source>
</evidence>
<keyword evidence="5" id="KW-0539">Nucleus</keyword>
<comment type="caution">
    <text evidence="8">The sequence shown here is derived from an EMBL/GenBank/DDBJ whole genome shotgun (WGS) entry which is preliminary data.</text>
</comment>
<feature type="compositionally biased region" description="Polar residues" evidence="6">
    <location>
        <begin position="442"/>
        <end position="479"/>
    </location>
</feature>